<evidence type="ECO:0000313" key="3">
    <source>
        <dbReference type="Proteomes" id="UP000294480"/>
    </source>
</evidence>
<gene>
    <name evidence="2" type="ORF">DFR44_12120</name>
</gene>
<protein>
    <submittedName>
        <fullName evidence="2">Uncharacterized protein</fullName>
    </submittedName>
</protein>
<keyword evidence="3" id="KW-1185">Reference proteome</keyword>
<feature type="transmembrane region" description="Helical" evidence="1">
    <location>
        <begin position="6"/>
        <end position="27"/>
    </location>
</feature>
<accession>A0A4R6Y702</accession>
<dbReference type="AlphaFoldDB" id="A0A4R6Y702"/>
<reference evidence="2 3" key="1">
    <citation type="submission" date="2019-03" db="EMBL/GenBank/DDBJ databases">
        <title>Genomic Encyclopedia of Type Strains, Phase IV (KMG-IV): sequencing the most valuable type-strain genomes for metagenomic binning, comparative biology and taxonomic classification.</title>
        <authorList>
            <person name="Goeker M."/>
        </authorList>
    </citation>
    <scope>NUCLEOTIDE SEQUENCE [LARGE SCALE GENOMIC DNA]</scope>
    <source>
        <strain evidence="2 3">DSM 102852</strain>
    </source>
</reference>
<dbReference type="EMBL" id="SNZE01000021">
    <property type="protein sequence ID" value="TDR30404.1"/>
    <property type="molecule type" value="Genomic_DNA"/>
</dbReference>
<evidence type="ECO:0000256" key="1">
    <source>
        <dbReference type="SAM" id="Phobius"/>
    </source>
</evidence>
<feature type="transmembrane region" description="Helical" evidence="1">
    <location>
        <begin position="39"/>
        <end position="59"/>
    </location>
</feature>
<feature type="transmembrane region" description="Helical" evidence="1">
    <location>
        <begin position="71"/>
        <end position="96"/>
    </location>
</feature>
<evidence type="ECO:0000313" key="2">
    <source>
        <dbReference type="EMBL" id="TDR30404.1"/>
    </source>
</evidence>
<comment type="caution">
    <text evidence="2">The sequence shown here is derived from an EMBL/GenBank/DDBJ whole genome shotgun (WGS) entry which is preliminary data.</text>
</comment>
<keyword evidence="1" id="KW-1133">Transmembrane helix</keyword>
<keyword evidence="1" id="KW-0472">Membrane</keyword>
<dbReference type="Proteomes" id="UP000294480">
    <property type="component" value="Unassembled WGS sequence"/>
</dbReference>
<proteinExistence type="predicted"/>
<sequence>MQYIYSIHPIFIIVITGFFIFGLAFIISGLSIGKVKRRYSFFGYSWLVWFLLLTAAYAHSILVFDSVELPISFYLFVSLIFPPISIIANLFGLIWIKKRFFSSERER</sequence>
<name>A0A4R6Y702_9BURK</name>
<organism evidence="2 3">
    <name type="scientific">Hydromonas duriensis</name>
    <dbReference type="NCBI Taxonomy" id="1527608"/>
    <lineage>
        <taxon>Bacteria</taxon>
        <taxon>Pseudomonadati</taxon>
        <taxon>Pseudomonadota</taxon>
        <taxon>Betaproteobacteria</taxon>
        <taxon>Burkholderiales</taxon>
        <taxon>Burkholderiaceae</taxon>
        <taxon>Hydromonas</taxon>
    </lineage>
</organism>
<keyword evidence="1" id="KW-0812">Transmembrane</keyword>